<dbReference type="InterPro" id="IPR001478">
    <property type="entry name" value="PDZ"/>
</dbReference>
<evidence type="ECO:0000256" key="7">
    <source>
        <dbReference type="ARBA" id="ARBA00022764"/>
    </source>
</evidence>
<keyword evidence="15" id="KW-1185">Reference proteome</keyword>
<evidence type="ECO:0000256" key="3">
    <source>
        <dbReference type="ARBA" id="ARBA00010541"/>
    </source>
</evidence>
<evidence type="ECO:0000256" key="6">
    <source>
        <dbReference type="ARBA" id="ARBA00022670"/>
    </source>
</evidence>
<evidence type="ECO:0000256" key="12">
    <source>
        <dbReference type="SAM" id="SignalP"/>
    </source>
</evidence>
<accession>A0ABU8XB19</accession>
<dbReference type="EC" id="3.4.21.107" evidence="4"/>
<evidence type="ECO:0000256" key="1">
    <source>
        <dbReference type="ARBA" id="ARBA00001772"/>
    </source>
</evidence>
<keyword evidence="7" id="KW-0574">Periplasm</keyword>
<evidence type="ECO:0000256" key="2">
    <source>
        <dbReference type="ARBA" id="ARBA00004418"/>
    </source>
</evidence>
<dbReference type="Pfam" id="PF13365">
    <property type="entry name" value="Trypsin_2"/>
    <property type="match status" value="1"/>
</dbReference>
<keyword evidence="9" id="KW-0720">Serine protease</keyword>
<dbReference type="InterPro" id="IPR009003">
    <property type="entry name" value="Peptidase_S1_PA"/>
</dbReference>
<keyword evidence="8" id="KW-0378">Hydrolase</keyword>
<dbReference type="Gene3D" id="2.30.42.60">
    <property type="match status" value="1"/>
</dbReference>
<proteinExistence type="inferred from homology"/>
<dbReference type="PRINTS" id="PR00834">
    <property type="entry name" value="PROTEASES2C"/>
</dbReference>
<evidence type="ECO:0000259" key="13">
    <source>
        <dbReference type="PROSITE" id="PS50106"/>
    </source>
</evidence>
<dbReference type="Gene3D" id="2.40.10.120">
    <property type="match status" value="1"/>
</dbReference>
<protein>
    <recommendedName>
        <fullName evidence="5">Probable periplasmic serine endoprotease DegP-like</fullName>
        <ecNumber evidence="4">3.4.21.107</ecNumber>
    </recommendedName>
    <alternativeName>
        <fullName evidence="11">Protease Do</fullName>
    </alternativeName>
</protein>
<keyword evidence="10" id="KW-0346">Stress response</keyword>
<evidence type="ECO:0000256" key="9">
    <source>
        <dbReference type="ARBA" id="ARBA00022825"/>
    </source>
</evidence>
<dbReference type="SUPFAM" id="SSF50156">
    <property type="entry name" value="PDZ domain-like"/>
    <property type="match status" value="2"/>
</dbReference>
<dbReference type="Proteomes" id="UP001367030">
    <property type="component" value="Unassembled WGS sequence"/>
</dbReference>
<dbReference type="SUPFAM" id="SSF50494">
    <property type="entry name" value="Trypsin-like serine proteases"/>
    <property type="match status" value="1"/>
</dbReference>
<dbReference type="InterPro" id="IPR036034">
    <property type="entry name" value="PDZ_sf"/>
</dbReference>
<reference evidence="14 15" key="1">
    <citation type="submission" date="2024-03" db="EMBL/GenBank/DDBJ databases">
        <title>Novel species of the genus Variovorax.</title>
        <authorList>
            <person name="Liu Q."/>
            <person name="Xin Y.-H."/>
        </authorList>
    </citation>
    <scope>NUCLEOTIDE SEQUENCE [LARGE SCALE GENOMIC DNA]</scope>
    <source>
        <strain evidence="14 15">KACC 18901</strain>
    </source>
</reference>
<evidence type="ECO:0000313" key="15">
    <source>
        <dbReference type="Proteomes" id="UP001367030"/>
    </source>
</evidence>
<name>A0ABU8XB19_9BURK</name>
<evidence type="ECO:0000256" key="5">
    <source>
        <dbReference type="ARBA" id="ARBA00013958"/>
    </source>
</evidence>
<comment type="subcellular location">
    <subcellularLocation>
        <location evidence="2">Periplasm</location>
    </subcellularLocation>
</comment>
<evidence type="ECO:0000256" key="8">
    <source>
        <dbReference type="ARBA" id="ARBA00022801"/>
    </source>
</evidence>
<dbReference type="Gene3D" id="2.30.42.10">
    <property type="match status" value="1"/>
</dbReference>
<comment type="similarity">
    <text evidence="3">Belongs to the peptidase S1C family.</text>
</comment>
<organism evidence="14 15">
    <name type="scientific">Variovorax robiniae</name>
    <dbReference type="NCBI Taxonomy" id="1836199"/>
    <lineage>
        <taxon>Bacteria</taxon>
        <taxon>Pseudomonadati</taxon>
        <taxon>Pseudomonadota</taxon>
        <taxon>Betaproteobacteria</taxon>
        <taxon>Burkholderiales</taxon>
        <taxon>Comamonadaceae</taxon>
        <taxon>Variovorax</taxon>
    </lineage>
</organism>
<dbReference type="InterPro" id="IPR001940">
    <property type="entry name" value="Peptidase_S1C"/>
</dbReference>
<gene>
    <name evidence="14" type="ORF">WKW79_20180</name>
</gene>
<dbReference type="SMART" id="SM00228">
    <property type="entry name" value="PDZ"/>
    <property type="match status" value="2"/>
</dbReference>
<keyword evidence="12" id="KW-0732">Signal</keyword>
<evidence type="ECO:0000313" key="14">
    <source>
        <dbReference type="EMBL" id="MEJ8856904.1"/>
    </source>
</evidence>
<dbReference type="Pfam" id="PF13180">
    <property type="entry name" value="PDZ_2"/>
    <property type="match status" value="2"/>
</dbReference>
<feature type="chain" id="PRO_5046276758" description="Probable periplasmic serine endoprotease DegP-like" evidence="12">
    <location>
        <begin position="23"/>
        <end position="477"/>
    </location>
</feature>
<evidence type="ECO:0000256" key="10">
    <source>
        <dbReference type="ARBA" id="ARBA00023016"/>
    </source>
</evidence>
<dbReference type="RefSeq" id="WP_340336974.1">
    <property type="nucleotide sequence ID" value="NZ_JBBKZS010000008.1"/>
</dbReference>
<comment type="catalytic activity">
    <reaction evidence="1">
        <text>Acts on substrates that are at least partially unfolded. The cleavage site P1 residue is normally between a pair of hydrophobic residues, such as Val-|-Val.</text>
        <dbReference type="EC" id="3.4.21.107"/>
    </reaction>
</comment>
<dbReference type="EMBL" id="JBBKZS010000008">
    <property type="protein sequence ID" value="MEJ8856904.1"/>
    <property type="molecule type" value="Genomic_DNA"/>
</dbReference>
<comment type="caution">
    <text evidence="14">The sequence shown here is derived from an EMBL/GenBank/DDBJ whole genome shotgun (WGS) entry which is preliminary data.</text>
</comment>
<sequence>MKRRALASWMAGSMMLGTVAAAQPNTPASETSAFAALVTSRNESVVDIVTLRLEREGNVYNDAVDNADIFPDNDFADRFALPLPVGYGANQERDLGSGVIISSDGYILTSAHVIADTDETQVRLSDGRRFSARIVGCDKRTDVGLLKIDARGLHAAVVGDSSKLAPGDWVAAIGTPFGFHGSVTTGVVSATNRYVAGSGEIPFIQTDVAINPGSSGSPLFNARGEVVAINSMIYSGSGGFMGLSFAVPMNLAMRISSELRANGKVRRARLGAEMQEVNPALAQSFRLPDANGALVVRVLRGGPAASAGLLRGDVVRAIDGVRIAHFTELVQDVAQRQPGTTVRLDLWRQGRAAKASPVLQEEVPAPSPKTIAAPVEWNDGLGLRLGELSRVQKIQLGIEEGLMVREAAGAARSEGLRPGDIVMAINDSSVDRIADMGRLLAGMAPGRVAALLVQRNGRRAYVPVPIPDRGAALRDSR</sequence>
<feature type="domain" description="PDZ" evidence="13">
    <location>
        <begin position="254"/>
        <end position="350"/>
    </location>
</feature>
<feature type="signal peptide" evidence="12">
    <location>
        <begin position="1"/>
        <end position="22"/>
    </location>
</feature>
<evidence type="ECO:0000256" key="4">
    <source>
        <dbReference type="ARBA" id="ARBA00013035"/>
    </source>
</evidence>
<keyword evidence="6" id="KW-0645">Protease</keyword>
<dbReference type="PROSITE" id="PS50106">
    <property type="entry name" value="PDZ"/>
    <property type="match status" value="1"/>
</dbReference>
<dbReference type="PANTHER" id="PTHR22939:SF130">
    <property type="entry name" value="PERIPLASMIC SERINE ENDOPROTEASE DEGP-LIKE-RELATED"/>
    <property type="match status" value="1"/>
</dbReference>
<evidence type="ECO:0000256" key="11">
    <source>
        <dbReference type="ARBA" id="ARBA00032850"/>
    </source>
</evidence>
<dbReference type="PANTHER" id="PTHR22939">
    <property type="entry name" value="SERINE PROTEASE FAMILY S1C HTRA-RELATED"/>
    <property type="match status" value="1"/>
</dbReference>